<evidence type="ECO:0000313" key="1">
    <source>
        <dbReference type="EMBL" id="AQY21059.1"/>
    </source>
</evidence>
<gene>
    <name evidence="1" type="ORF">AB406_0094</name>
</gene>
<dbReference type="EMBL" id="CP011859">
    <property type="protein sequence ID" value="AQY21059.1"/>
    <property type="molecule type" value="Genomic_DNA"/>
</dbReference>
<reference evidence="1 2" key="1">
    <citation type="submission" date="2015-06" db="EMBL/GenBank/DDBJ databases">
        <title>R. anatipestifer strain HXb2 is the most virulent strain so far, and the genome sequence would help us uncover the pathogenesis.</title>
        <authorList>
            <person name="Hu Q."/>
            <person name="Qi J."/>
            <person name="Bo H."/>
            <person name="Liu G."/>
            <person name="Tao M."/>
            <person name="Ding Y."/>
            <person name="Xue Y."/>
        </authorList>
    </citation>
    <scope>NUCLEOTIDE SEQUENCE [LARGE SCALE GENOMIC DNA]</scope>
    <source>
        <strain evidence="1 2">HXb2</strain>
    </source>
</reference>
<sequence length="37" mass="4134">MKFLLPLCSWGKVSGILVRPSQILFPLAAILKHNITK</sequence>
<accession>A0A1S7DPL2</accession>
<evidence type="ECO:0000313" key="2">
    <source>
        <dbReference type="Proteomes" id="UP000189883"/>
    </source>
</evidence>
<proteinExistence type="predicted"/>
<organism evidence="1 2">
    <name type="scientific">Riemerella anatipestifer</name>
    <name type="common">Moraxella anatipestifer</name>
    <dbReference type="NCBI Taxonomy" id="34085"/>
    <lineage>
        <taxon>Bacteria</taxon>
        <taxon>Pseudomonadati</taxon>
        <taxon>Bacteroidota</taxon>
        <taxon>Flavobacteriia</taxon>
        <taxon>Flavobacteriales</taxon>
        <taxon>Weeksellaceae</taxon>
        <taxon>Riemerella</taxon>
    </lineage>
</organism>
<dbReference type="Proteomes" id="UP000189883">
    <property type="component" value="Chromosome"/>
</dbReference>
<protein>
    <submittedName>
        <fullName evidence="1">Uncharacterized protein</fullName>
    </submittedName>
</protein>
<name>A0A1S7DPL2_RIEAN</name>
<dbReference type="AlphaFoldDB" id="A0A1S7DPL2"/>